<dbReference type="InterPro" id="IPR024616">
    <property type="entry name" value="Pherophorin"/>
</dbReference>
<protein>
    <recommendedName>
        <fullName evidence="2">Pherophorin domain-containing protein</fullName>
    </recommendedName>
</protein>
<organism evidence="3 4">
    <name type="scientific">Gonium pectorale</name>
    <name type="common">Green alga</name>
    <dbReference type="NCBI Taxonomy" id="33097"/>
    <lineage>
        <taxon>Eukaryota</taxon>
        <taxon>Viridiplantae</taxon>
        <taxon>Chlorophyta</taxon>
        <taxon>core chlorophytes</taxon>
        <taxon>Chlorophyceae</taxon>
        <taxon>CS clade</taxon>
        <taxon>Chlamydomonadales</taxon>
        <taxon>Volvocaceae</taxon>
        <taxon>Gonium</taxon>
    </lineage>
</organism>
<sequence length="341" mass="35137">MPRLSALHVVTEASNCKARSIRSVRVGGKTWRSYTFDPATGLLSVTDLGSVAMPPSRVGTGGGLKVCVSLGGVGACGLAQGFCNITTGPATCSVMTVSKAGGCCPVSKPPAYSAIEQPVGSNYTFAALFRLSTDPGAALTCAVIATKPLQARQALYKRVARAFTTGLNLPAPTVVLQKAICDESANTLLIQMVMIGGEPLLWANVVLRSSFLLAPLAAETGMTLVAVREAAPAASSLMGPPSSPPAPIDVPKIEVPLVVVPVVLMEDGVVNDPPSPPSPPPYPPSLPPPSPDPPSPEPPSPEPPSPDPPSPSPPPPSPDPPEPPPPPPPPRGKREEWEWPE</sequence>
<proteinExistence type="predicted"/>
<feature type="compositionally biased region" description="Pro residues" evidence="1">
    <location>
        <begin position="273"/>
        <end position="330"/>
    </location>
</feature>
<dbReference type="PRINTS" id="PR01217">
    <property type="entry name" value="PRICHEXTENSN"/>
</dbReference>
<feature type="region of interest" description="Disordered" evidence="1">
    <location>
        <begin position="270"/>
        <end position="341"/>
    </location>
</feature>
<dbReference type="AlphaFoldDB" id="A0A150G5R7"/>
<feature type="domain" description="Pherophorin" evidence="2">
    <location>
        <begin position="14"/>
        <end position="105"/>
    </location>
</feature>
<feature type="compositionally biased region" description="Basic and acidic residues" evidence="1">
    <location>
        <begin position="332"/>
        <end position="341"/>
    </location>
</feature>
<evidence type="ECO:0000313" key="3">
    <source>
        <dbReference type="EMBL" id="KXZ44670.1"/>
    </source>
</evidence>
<dbReference type="Proteomes" id="UP000075714">
    <property type="component" value="Unassembled WGS sequence"/>
</dbReference>
<dbReference type="PANTHER" id="PTHR24216:SF65">
    <property type="entry name" value="PAXILLIN-LIKE PROTEIN 1"/>
    <property type="match status" value="1"/>
</dbReference>
<dbReference type="Pfam" id="PF12499">
    <property type="entry name" value="DUF3707"/>
    <property type="match status" value="1"/>
</dbReference>
<evidence type="ECO:0000259" key="2">
    <source>
        <dbReference type="Pfam" id="PF12499"/>
    </source>
</evidence>
<dbReference type="PANTHER" id="PTHR24216">
    <property type="entry name" value="PAXILLIN-RELATED"/>
    <property type="match status" value="1"/>
</dbReference>
<reference evidence="4" key="1">
    <citation type="journal article" date="2016" name="Nat. Commun.">
        <title>The Gonium pectorale genome demonstrates co-option of cell cycle regulation during the evolution of multicellularity.</title>
        <authorList>
            <person name="Hanschen E.R."/>
            <person name="Marriage T.N."/>
            <person name="Ferris P.J."/>
            <person name="Hamaji T."/>
            <person name="Toyoda A."/>
            <person name="Fujiyama A."/>
            <person name="Neme R."/>
            <person name="Noguchi H."/>
            <person name="Minakuchi Y."/>
            <person name="Suzuki M."/>
            <person name="Kawai-Toyooka H."/>
            <person name="Smith D.R."/>
            <person name="Sparks H."/>
            <person name="Anderson J."/>
            <person name="Bakaric R."/>
            <person name="Luria V."/>
            <person name="Karger A."/>
            <person name="Kirschner M.W."/>
            <person name="Durand P.M."/>
            <person name="Michod R.E."/>
            <person name="Nozaki H."/>
            <person name="Olson B.J."/>
        </authorList>
    </citation>
    <scope>NUCLEOTIDE SEQUENCE [LARGE SCALE GENOMIC DNA]</scope>
    <source>
        <strain evidence="4">NIES-2863</strain>
    </source>
</reference>
<evidence type="ECO:0000256" key="1">
    <source>
        <dbReference type="SAM" id="MobiDB-lite"/>
    </source>
</evidence>
<dbReference type="EMBL" id="LSYV01000065">
    <property type="protein sequence ID" value="KXZ44670.1"/>
    <property type="molecule type" value="Genomic_DNA"/>
</dbReference>
<keyword evidence="4" id="KW-1185">Reference proteome</keyword>
<accession>A0A150G5R7</accession>
<comment type="caution">
    <text evidence="3">The sequence shown here is derived from an EMBL/GenBank/DDBJ whole genome shotgun (WGS) entry which is preliminary data.</text>
</comment>
<gene>
    <name evidence="3" type="ORF">GPECTOR_64g89</name>
</gene>
<dbReference type="STRING" id="33097.A0A150G5R7"/>
<name>A0A150G5R7_GONPE</name>
<evidence type="ECO:0000313" key="4">
    <source>
        <dbReference type="Proteomes" id="UP000075714"/>
    </source>
</evidence>